<evidence type="ECO:0000313" key="3">
    <source>
        <dbReference type="Proteomes" id="UP001153636"/>
    </source>
</evidence>
<name>A0A9P0CMB7_9CUCU</name>
<evidence type="ECO:0000313" key="2">
    <source>
        <dbReference type="EMBL" id="CAH1101739.1"/>
    </source>
</evidence>
<evidence type="ECO:0000256" key="1">
    <source>
        <dbReference type="SAM" id="MobiDB-lite"/>
    </source>
</evidence>
<dbReference type="PANTHER" id="PTHR10773:SF19">
    <property type="match status" value="1"/>
</dbReference>
<sequence>MATKDSSDSEPFQESGSEFVLSDEESADVPFDEESADEPFVTDPPTPSRDVKSRKRVRNEKKWRRSVAKKKRCAGEEYRTRSNRVVPAKTFSPCVCGCKHHCNNLIPEERQRALHQYFYSLENFDFQTAHLFSLIKVKNKLRTYTGNPQSRRNKTRIFLLPDENGAERKVCKKFFQAVYQASNEEQKKHLEVDLELHQRKAKAARDGLKHDIQRAKNNEVSVICFDLMKTLPTPVLTTGICYYKRQLWTYCFNVHDMGTDNSYIWDETLASRGTQEIGSCLLHYIKNSQKSRKLIMYSDQCGGQNRNKKLSLLCNFITASPDFIVDEIDHKFLVSGHSYLSCDQDFGLIEKEKKFHPHIFVPSDWISVIENARKKNPFEVEWLKIQWLRFNKKSPDKIQYKYSNNEDIPLETVDIRKRGSRSTELTTLPLLYPKGNVINEAKKKDLLQLIEFIPPVHHDFYRNIRASVQASGGELLDEEDED</sequence>
<organism evidence="2 3">
    <name type="scientific">Psylliodes chrysocephalus</name>
    <dbReference type="NCBI Taxonomy" id="3402493"/>
    <lineage>
        <taxon>Eukaryota</taxon>
        <taxon>Metazoa</taxon>
        <taxon>Ecdysozoa</taxon>
        <taxon>Arthropoda</taxon>
        <taxon>Hexapoda</taxon>
        <taxon>Insecta</taxon>
        <taxon>Pterygota</taxon>
        <taxon>Neoptera</taxon>
        <taxon>Endopterygota</taxon>
        <taxon>Coleoptera</taxon>
        <taxon>Polyphaga</taxon>
        <taxon>Cucujiformia</taxon>
        <taxon>Chrysomeloidea</taxon>
        <taxon>Chrysomelidae</taxon>
        <taxon>Galerucinae</taxon>
        <taxon>Alticini</taxon>
        <taxon>Psylliodes</taxon>
    </lineage>
</organism>
<dbReference type="AlphaFoldDB" id="A0A9P0CMB7"/>
<gene>
    <name evidence="2" type="ORF">PSYICH_LOCUS2575</name>
</gene>
<reference evidence="2" key="1">
    <citation type="submission" date="2022-01" db="EMBL/GenBank/DDBJ databases">
        <authorList>
            <person name="King R."/>
        </authorList>
    </citation>
    <scope>NUCLEOTIDE SEQUENCE</scope>
</reference>
<feature type="region of interest" description="Disordered" evidence="1">
    <location>
        <begin position="1"/>
        <end position="62"/>
    </location>
</feature>
<dbReference type="Proteomes" id="UP001153636">
    <property type="component" value="Chromosome 11"/>
</dbReference>
<feature type="compositionally biased region" description="Acidic residues" evidence="1">
    <location>
        <begin position="21"/>
        <end position="37"/>
    </location>
</feature>
<dbReference type="OrthoDB" id="6771654at2759"/>
<feature type="compositionally biased region" description="Basic residues" evidence="1">
    <location>
        <begin position="52"/>
        <end position="62"/>
    </location>
</feature>
<keyword evidence="3" id="KW-1185">Reference proteome</keyword>
<protein>
    <submittedName>
        <fullName evidence="2">Uncharacterized protein</fullName>
    </submittedName>
</protein>
<dbReference type="EMBL" id="OV651823">
    <property type="protein sequence ID" value="CAH1101739.1"/>
    <property type="molecule type" value="Genomic_DNA"/>
</dbReference>
<dbReference type="PANTHER" id="PTHR10773">
    <property type="entry name" value="DNA-DIRECTED RNA POLYMERASES I, II, AND III SUBUNIT RPABC2"/>
    <property type="match status" value="1"/>
</dbReference>
<proteinExistence type="predicted"/>
<accession>A0A9P0CMB7</accession>